<dbReference type="AlphaFoldDB" id="A0A7C0X939"/>
<name>A0A7C0X939_UNCW3</name>
<reference evidence="1" key="1">
    <citation type="journal article" date="2020" name="mSystems">
        <title>Genome- and Community-Level Interaction Insights into Carbon Utilization and Element Cycling Functions of Hydrothermarchaeota in Hydrothermal Sediment.</title>
        <authorList>
            <person name="Zhou Z."/>
            <person name="Liu Y."/>
            <person name="Xu W."/>
            <person name="Pan J."/>
            <person name="Luo Z.H."/>
            <person name="Li M."/>
        </authorList>
    </citation>
    <scope>NUCLEOTIDE SEQUENCE [LARGE SCALE GENOMIC DNA]</scope>
    <source>
        <strain evidence="1">HyVt-237</strain>
    </source>
</reference>
<proteinExistence type="predicted"/>
<organism evidence="1">
    <name type="scientific">candidate division WOR-3 bacterium</name>
    <dbReference type="NCBI Taxonomy" id="2052148"/>
    <lineage>
        <taxon>Bacteria</taxon>
        <taxon>Bacteria division WOR-3</taxon>
    </lineage>
</organism>
<protein>
    <submittedName>
        <fullName evidence="1">Uncharacterized protein</fullName>
    </submittedName>
</protein>
<comment type="caution">
    <text evidence="1">The sequence shown here is derived from an EMBL/GenBank/DDBJ whole genome shotgun (WGS) entry which is preliminary data.</text>
</comment>
<dbReference type="Proteomes" id="UP000885931">
    <property type="component" value="Unassembled WGS sequence"/>
</dbReference>
<accession>A0A7C0X939</accession>
<evidence type="ECO:0000313" key="1">
    <source>
        <dbReference type="EMBL" id="HDM90056.1"/>
    </source>
</evidence>
<dbReference type="EMBL" id="DRBW01000093">
    <property type="protein sequence ID" value="HDM90056.1"/>
    <property type="molecule type" value="Genomic_DNA"/>
</dbReference>
<gene>
    <name evidence="1" type="ORF">ENG67_02480</name>
</gene>
<sequence>MGAVTQRLPLEEIEAKLAKTDRIAIISCNTCVRFCGTGGLEKMEELASQLRKDGFTVVDELLLTAACIRDYTERARLSKSINKVIALTCDAGWTSIKQALPDVEVIKANETLGIMIVSPSKGVLKLMKAFEKYKKRQGDEFGLLTGEPMKKRVLNLEVSE</sequence>